<dbReference type="Pfam" id="PF00628">
    <property type="entry name" value="PHD"/>
    <property type="match status" value="1"/>
</dbReference>
<dbReference type="PANTHER" id="PTHR14296">
    <property type="entry name" value="REMODELING AND SPACING FACTOR 1"/>
    <property type="match status" value="1"/>
</dbReference>
<dbReference type="Proteomes" id="UP001196413">
    <property type="component" value="Unassembled WGS sequence"/>
</dbReference>
<feature type="compositionally biased region" description="Basic and acidic residues" evidence="6">
    <location>
        <begin position="82"/>
        <end position="91"/>
    </location>
</feature>
<dbReference type="SUPFAM" id="SSF57903">
    <property type="entry name" value="FYVE/PHD zinc finger"/>
    <property type="match status" value="1"/>
</dbReference>
<dbReference type="InterPro" id="IPR028938">
    <property type="entry name" value="Rsf1-like"/>
</dbReference>
<dbReference type="InterPro" id="IPR019787">
    <property type="entry name" value="Znf_PHD-finger"/>
</dbReference>
<keyword evidence="10" id="KW-1185">Reference proteome</keyword>
<feature type="compositionally biased region" description="Basic and acidic residues" evidence="6">
    <location>
        <begin position="57"/>
        <end position="68"/>
    </location>
</feature>
<keyword evidence="4" id="KW-0862">Zinc</keyword>
<dbReference type="EMBL" id="JAHQIW010005482">
    <property type="protein sequence ID" value="KAJ1366154.1"/>
    <property type="molecule type" value="Genomic_DNA"/>
</dbReference>
<keyword evidence="5" id="KW-0539">Nucleus</keyword>
<feature type="compositionally biased region" description="Acidic residues" evidence="6">
    <location>
        <begin position="508"/>
        <end position="521"/>
    </location>
</feature>
<dbReference type="Pfam" id="PF15612">
    <property type="entry name" value="WHIM1"/>
    <property type="match status" value="1"/>
</dbReference>
<dbReference type="GO" id="GO:0031213">
    <property type="term" value="C:RSF complex"/>
    <property type="evidence" value="ECO:0007669"/>
    <property type="project" value="InterPro"/>
</dbReference>
<protein>
    <submittedName>
        <fullName evidence="9">Respiration factor rsf1</fullName>
    </submittedName>
</protein>
<feature type="compositionally biased region" description="Low complexity" evidence="6">
    <location>
        <begin position="470"/>
        <end position="481"/>
    </location>
</feature>
<dbReference type="InterPro" id="IPR011011">
    <property type="entry name" value="Znf_FYVE_PHD"/>
</dbReference>
<accession>A0AAD5WD17</accession>
<evidence type="ECO:0000256" key="4">
    <source>
        <dbReference type="ARBA" id="ARBA00022833"/>
    </source>
</evidence>
<evidence type="ECO:0000256" key="2">
    <source>
        <dbReference type="ARBA" id="ARBA00022723"/>
    </source>
</evidence>
<keyword evidence="2" id="KW-0479">Metal-binding</keyword>
<feature type="compositionally biased region" description="Basic and acidic residues" evidence="6">
    <location>
        <begin position="399"/>
        <end position="413"/>
    </location>
</feature>
<feature type="compositionally biased region" description="Basic and acidic residues" evidence="6">
    <location>
        <begin position="435"/>
        <end position="459"/>
    </location>
</feature>
<dbReference type="GO" id="GO:0045892">
    <property type="term" value="P:negative regulation of DNA-templated transcription"/>
    <property type="evidence" value="ECO:0007669"/>
    <property type="project" value="TreeGrafter"/>
</dbReference>
<dbReference type="InterPro" id="IPR028942">
    <property type="entry name" value="WHIM1_dom"/>
</dbReference>
<dbReference type="PANTHER" id="PTHR14296:SF16">
    <property type="entry name" value="REMODELING AND SPACING FACTOR 1"/>
    <property type="match status" value="1"/>
</dbReference>
<keyword evidence="3" id="KW-0863">Zinc-finger</keyword>
<organism evidence="9 10">
    <name type="scientific">Parelaphostrongylus tenuis</name>
    <name type="common">Meningeal worm</name>
    <dbReference type="NCBI Taxonomy" id="148309"/>
    <lineage>
        <taxon>Eukaryota</taxon>
        <taxon>Metazoa</taxon>
        <taxon>Ecdysozoa</taxon>
        <taxon>Nematoda</taxon>
        <taxon>Chromadorea</taxon>
        <taxon>Rhabditida</taxon>
        <taxon>Rhabditina</taxon>
        <taxon>Rhabditomorpha</taxon>
        <taxon>Strongyloidea</taxon>
        <taxon>Metastrongylidae</taxon>
        <taxon>Parelaphostrongylus</taxon>
    </lineage>
</organism>
<evidence type="ECO:0000259" key="8">
    <source>
        <dbReference type="Pfam" id="PF15612"/>
    </source>
</evidence>
<feature type="compositionally biased region" description="Polar residues" evidence="6">
    <location>
        <begin position="418"/>
        <end position="427"/>
    </location>
</feature>
<dbReference type="CDD" id="cd15543">
    <property type="entry name" value="PHD_RSF1"/>
    <property type="match status" value="1"/>
</dbReference>
<dbReference type="GO" id="GO:0008270">
    <property type="term" value="F:zinc ion binding"/>
    <property type="evidence" value="ECO:0007669"/>
    <property type="project" value="UniProtKB-KW"/>
</dbReference>
<feature type="compositionally biased region" description="Basic and acidic residues" evidence="6">
    <location>
        <begin position="373"/>
        <end position="387"/>
    </location>
</feature>
<evidence type="ECO:0000256" key="6">
    <source>
        <dbReference type="SAM" id="MobiDB-lite"/>
    </source>
</evidence>
<sequence>MNLSADNLERFTQKPPLTTPKTESDSVKYKQKSSSNSHESDTSLVHAEGRLSSNVIFKEEPIDSDKQMVAESAHGICSSAKSEQHDEKNEVDATAMDDDDASETEQPRPLTDVVRKPSTAPQIDAEQLRSDPDFAVICSFINKFFTLMRMEPVSFCQLETMFTKLEEGRVSKELVDLHLKLLRRSIVKTVSNDSFEKCILKYLTTTGLLPSEKRQLETYGYVHMSIVSKLKILRTLCDLQLDHNVRLRESIPTALRALDMRDVVTGVDKCGLAYYCQIDCVYDLRLYTTEQDDESGYSWTLVARDLSDLENLIAKLKSEDLGYVKNPNDKREFSKAFDNDGENVANMVTKKGTYVDMFLDETAIKNMRAAMVKEKEERRNRRARLENAGEPPEETAHDEEEKPVEAEDGERRVLPRRSASQKAQTNIRKYVTPKKSQEKKLNSAEVSEPVKAEFVKRDSSTPVSDDSEGSADTSDGDGSVSSDDEFKPKTQKKSAGKRQRRRKKIIEDVEDDEDSGDEDEEDVRRRAEGDFACGSCKLSDNEDILLLCDNCDDAWHTTCLKPPLW</sequence>
<feature type="compositionally biased region" description="Basic residues" evidence="6">
    <location>
        <begin position="489"/>
        <end position="504"/>
    </location>
</feature>
<evidence type="ECO:0000259" key="7">
    <source>
        <dbReference type="Pfam" id="PF00628"/>
    </source>
</evidence>
<feature type="region of interest" description="Disordered" evidence="6">
    <location>
        <begin position="1"/>
        <end position="124"/>
    </location>
</feature>
<feature type="region of interest" description="Disordered" evidence="6">
    <location>
        <begin position="373"/>
        <end position="526"/>
    </location>
</feature>
<comment type="subcellular location">
    <subcellularLocation>
        <location evidence="1">Nucleus</location>
    </subcellularLocation>
</comment>
<dbReference type="AlphaFoldDB" id="A0AAD5WD17"/>
<evidence type="ECO:0000256" key="1">
    <source>
        <dbReference type="ARBA" id="ARBA00004123"/>
    </source>
</evidence>
<feature type="domain" description="PHD-type" evidence="7">
    <location>
        <begin position="533"/>
        <end position="564"/>
    </location>
</feature>
<proteinExistence type="predicted"/>
<comment type="caution">
    <text evidence="9">The sequence shown here is derived from an EMBL/GenBank/DDBJ whole genome shotgun (WGS) entry which is preliminary data.</text>
</comment>
<evidence type="ECO:0000256" key="3">
    <source>
        <dbReference type="ARBA" id="ARBA00022771"/>
    </source>
</evidence>
<evidence type="ECO:0000256" key="5">
    <source>
        <dbReference type="ARBA" id="ARBA00023242"/>
    </source>
</evidence>
<dbReference type="GO" id="GO:0042393">
    <property type="term" value="F:histone binding"/>
    <property type="evidence" value="ECO:0007669"/>
    <property type="project" value="TreeGrafter"/>
</dbReference>
<feature type="domain" description="WHIM1" evidence="8">
    <location>
        <begin position="216"/>
        <end position="244"/>
    </location>
</feature>
<name>A0AAD5WD17_PARTN</name>
<gene>
    <name evidence="9" type="primary">RSF1_1</name>
    <name evidence="9" type="ORF">KIN20_026758</name>
</gene>
<evidence type="ECO:0000313" key="10">
    <source>
        <dbReference type="Proteomes" id="UP001196413"/>
    </source>
</evidence>
<evidence type="ECO:0000313" key="9">
    <source>
        <dbReference type="EMBL" id="KAJ1366154.1"/>
    </source>
</evidence>
<reference evidence="9" key="1">
    <citation type="submission" date="2021-06" db="EMBL/GenBank/DDBJ databases">
        <title>Parelaphostrongylus tenuis whole genome reference sequence.</title>
        <authorList>
            <person name="Garwood T.J."/>
            <person name="Larsen P.A."/>
            <person name="Fountain-Jones N.M."/>
            <person name="Garbe J.R."/>
            <person name="Macchietto M.G."/>
            <person name="Kania S.A."/>
            <person name="Gerhold R.W."/>
            <person name="Richards J.E."/>
            <person name="Wolf T.M."/>
        </authorList>
    </citation>
    <scope>NUCLEOTIDE SEQUENCE</scope>
    <source>
        <strain evidence="9">MNPRO001-30</strain>
        <tissue evidence="9">Meninges</tissue>
    </source>
</reference>
<dbReference type="Gene3D" id="2.30.30.1150">
    <property type="match status" value="1"/>
</dbReference>